<gene>
    <name evidence="2" type="ORF">HZF05_01925</name>
</gene>
<organism evidence="2 3">
    <name type="scientific">Sphingomonas chungangi</name>
    <dbReference type="NCBI Taxonomy" id="2683589"/>
    <lineage>
        <taxon>Bacteria</taxon>
        <taxon>Pseudomonadati</taxon>
        <taxon>Pseudomonadota</taxon>
        <taxon>Alphaproteobacteria</taxon>
        <taxon>Sphingomonadales</taxon>
        <taxon>Sphingomonadaceae</taxon>
        <taxon>Sphingomonas</taxon>
    </lineage>
</organism>
<dbReference type="Proteomes" id="UP000570166">
    <property type="component" value="Unassembled WGS sequence"/>
</dbReference>
<accession>A0A838L2G8</accession>
<comment type="caution">
    <text evidence="2">The sequence shown here is derived from an EMBL/GenBank/DDBJ whole genome shotgun (WGS) entry which is preliminary data.</text>
</comment>
<protein>
    <submittedName>
        <fullName evidence="2">Uncharacterized protein</fullName>
    </submittedName>
</protein>
<dbReference type="RefSeq" id="WP_160364932.1">
    <property type="nucleotide sequence ID" value="NZ_JACEIB010000001.1"/>
</dbReference>
<evidence type="ECO:0000313" key="3">
    <source>
        <dbReference type="Proteomes" id="UP000570166"/>
    </source>
</evidence>
<evidence type="ECO:0000313" key="2">
    <source>
        <dbReference type="EMBL" id="MBA2932845.1"/>
    </source>
</evidence>
<keyword evidence="3" id="KW-1185">Reference proteome</keyword>
<dbReference type="EMBL" id="JACEIB010000001">
    <property type="protein sequence ID" value="MBA2932845.1"/>
    <property type="molecule type" value="Genomic_DNA"/>
</dbReference>
<proteinExistence type="predicted"/>
<reference evidence="2 3" key="1">
    <citation type="submission" date="2020-07" db="EMBL/GenBank/DDBJ databases">
        <authorList>
            <person name="Sun Q."/>
        </authorList>
    </citation>
    <scope>NUCLEOTIDE SEQUENCE [LARGE SCALE GENOMIC DNA]</scope>
    <source>
        <strain evidence="2 3">CGMCC 1.13654</strain>
    </source>
</reference>
<dbReference type="AlphaFoldDB" id="A0A838L2G8"/>
<feature type="region of interest" description="Disordered" evidence="1">
    <location>
        <begin position="498"/>
        <end position="523"/>
    </location>
</feature>
<name>A0A838L2G8_9SPHN</name>
<sequence>MGPEPRLRLLIGAALAAILAVPAGAAQLRTPIAPARSRISEDATIARAATLAQAGDCKAVLGLLDPTVAGNAGAGTPTRFSAQLLRLPCLAAAGRGREVPAVLAELKQVSPTNPVVQGYEVFADVDAGQYAQAADSLGEIADSRSRALALMPGNLWQALAQRLTISGDFARRDRVALSLALADWDPADQPQLSESIASDGVGALLDRKADDDARQLLDRIHRPALLWEMAIEHRYAALWPEIEARLGPSGGIAIDRYARAALDDYAAAPQDPQKQVDAAQAFLALGRFDDVTSIAGSAAIAPRMGEHQIDLVLVDADALAAAGETGKALDRLRPFAHADFKASPSAAGALIPLAEMLDQAGRYDEELAVATAGAAQSDYLSPFGLAWLQRNKVCALSGLGRAAEAKAAGDALKASAKDNRAAAIEGLLCAGRDDEAAAIAIAALATSEGADALADQFQPDGALLPHPASRLRALWARLLARPDVKAAFDRTARILPKTYWPQTTPRPLPAPPSDGTGDGLTTT</sequence>
<evidence type="ECO:0000256" key="1">
    <source>
        <dbReference type="SAM" id="MobiDB-lite"/>
    </source>
</evidence>